<comment type="function">
    <text evidence="1 8">The Vlp and Vsp proteins are antigenically distinct proteins, only one vlp or vsp gene is transcriptionally active at any one time. Switching between these genes is a mechanism of host immune response evasion.</text>
</comment>
<protein>
    <recommendedName>
        <fullName evidence="8">Variable large protein</fullName>
    </recommendedName>
</protein>
<evidence type="ECO:0000256" key="1">
    <source>
        <dbReference type="ARBA" id="ARBA00003932"/>
    </source>
</evidence>
<keyword evidence="5 8" id="KW-0564">Palmitate</keyword>
<keyword evidence="7 8" id="KW-0449">Lipoprotein</keyword>
<keyword evidence="3" id="KW-0732">Signal</keyword>
<evidence type="ECO:0000256" key="5">
    <source>
        <dbReference type="ARBA" id="ARBA00023139"/>
    </source>
</evidence>
<gene>
    <name evidence="9" type="ORF">BDCR2A_01431</name>
</gene>
<evidence type="ECO:0000256" key="3">
    <source>
        <dbReference type="ARBA" id="ARBA00022729"/>
    </source>
</evidence>
<evidence type="ECO:0000256" key="4">
    <source>
        <dbReference type="ARBA" id="ARBA00023136"/>
    </source>
</evidence>
<keyword evidence="6 8" id="KW-0998">Cell outer membrane</keyword>
<dbReference type="Proteomes" id="UP000019148">
    <property type="component" value="Unassembled WGS sequence"/>
</dbReference>
<proteinExistence type="predicted"/>
<organism evidence="9 10">
    <name type="scientific">Borrelia duttonii CR2A</name>
    <dbReference type="NCBI Taxonomy" id="1432657"/>
    <lineage>
        <taxon>Bacteria</taxon>
        <taxon>Pseudomonadati</taxon>
        <taxon>Spirochaetota</taxon>
        <taxon>Spirochaetia</taxon>
        <taxon>Spirochaetales</taxon>
        <taxon>Borreliaceae</taxon>
        <taxon>Borrelia</taxon>
    </lineage>
</organism>
<evidence type="ECO:0000256" key="7">
    <source>
        <dbReference type="ARBA" id="ARBA00023288"/>
    </source>
</evidence>
<evidence type="ECO:0000313" key="10">
    <source>
        <dbReference type="Proteomes" id="UP000019148"/>
    </source>
</evidence>
<name>W6TK95_9SPIR</name>
<evidence type="ECO:0000256" key="2">
    <source>
        <dbReference type="ARBA" id="ARBA00004459"/>
    </source>
</evidence>
<comment type="caution">
    <text evidence="9">The sequence shown here is derived from an EMBL/GenBank/DDBJ whole genome shotgun (WGS) entry which is preliminary data.</text>
</comment>
<keyword evidence="4 8" id="KW-0472">Membrane</keyword>
<dbReference type="AlphaFoldDB" id="W6TK95"/>
<comment type="subcellular location">
    <subcellularLocation>
        <location evidence="2 8">Cell outer membrane</location>
        <topology evidence="2 8">Lipid-anchor</topology>
    </subcellularLocation>
</comment>
<feature type="non-terminal residue" evidence="9">
    <location>
        <position position="1"/>
    </location>
</feature>
<accession>W6TK95</accession>
<reference evidence="9 10" key="1">
    <citation type="submission" date="2013-12" db="EMBL/GenBank/DDBJ databases">
        <title>Comparative genomics of relapsing fever spirochetes.</title>
        <authorList>
            <person name="Schwan T.G."/>
            <person name="Raffel S.J."/>
            <person name="Porcella S.F."/>
        </authorList>
    </citation>
    <scope>NUCLEOTIDE SEQUENCE [LARGE SCALE GENOMIC DNA]</scope>
    <source>
        <strain evidence="9 10">CR2A</strain>
    </source>
</reference>
<dbReference type="GO" id="GO:0009279">
    <property type="term" value="C:cell outer membrane"/>
    <property type="evidence" value="ECO:0007669"/>
    <property type="project" value="UniProtKB-SubCell"/>
</dbReference>
<evidence type="ECO:0000256" key="6">
    <source>
        <dbReference type="ARBA" id="ARBA00023237"/>
    </source>
</evidence>
<dbReference type="EMBL" id="AZIT01000023">
    <property type="protein sequence ID" value="ETZ17649.1"/>
    <property type="molecule type" value="Genomic_DNA"/>
</dbReference>
<evidence type="ECO:0000256" key="8">
    <source>
        <dbReference type="RuleBase" id="RU363105"/>
    </source>
</evidence>
<evidence type="ECO:0000313" key="9">
    <source>
        <dbReference type="EMBL" id="ETZ17649.1"/>
    </source>
</evidence>
<dbReference type="InterPro" id="IPR000680">
    <property type="entry name" value="Borrelia_lipo"/>
</dbReference>
<dbReference type="PATRIC" id="fig|1432657.3.peg.1389"/>
<sequence>GHLFADDAGKSDAKEENIAKATASIGAVSGADILQAIVQSKDNPVSDSTDGIEKAKDAAGIAIAPVVGNKKELKRLRPRKMLLLQRVLL</sequence>
<dbReference type="SUPFAM" id="SSF74748">
    <property type="entry name" value="Variable surface antigen VlsE"/>
    <property type="match status" value="1"/>
</dbReference>
<dbReference type="Pfam" id="PF00921">
    <property type="entry name" value="Lipoprotein_2"/>
    <property type="match status" value="1"/>
</dbReference>